<dbReference type="PANTHER" id="PTHR33527">
    <property type="entry name" value="OS07G0274300 PROTEIN"/>
    <property type="match status" value="1"/>
</dbReference>
<accession>A0A8J5KZF1</accession>
<proteinExistence type="predicted"/>
<dbReference type="EMBL" id="JACMSC010000010">
    <property type="protein sequence ID" value="KAG6504953.1"/>
    <property type="molecule type" value="Genomic_DNA"/>
</dbReference>
<name>A0A8J5KZF1_ZINOF</name>
<evidence type="ECO:0000313" key="2">
    <source>
        <dbReference type="Proteomes" id="UP000734854"/>
    </source>
</evidence>
<reference evidence="1 2" key="1">
    <citation type="submission" date="2020-08" db="EMBL/GenBank/DDBJ databases">
        <title>Plant Genome Project.</title>
        <authorList>
            <person name="Zhang R.-G."/>
        </authorList>
    </citation>
    <scope>NUCLEOTIDE SEQUENCE [LARGE SCALE GENOMIC DNA]</scope>
    <source>
        <tissue evidence="1">Rhizome</tissue>
    </source>
</reference>
<dbReference type="AlphaFoldDB" id="A0A8J5KZF1"/>
<comment type="caution">
    <text evidence="1">The sequence shown here is derived from an EMBL/GenBank/DDBJ whole genome shotgun (WGS) entry which is preliminary data.</text>
</comment>
<evidence type="ECO:0000313" key="1">
    <source>
        <dbReference type="EMBL" id="KAG6504953.1"/>
    </source>
</evidence>
<keyword evidence="2" id="KW-1185">Reference proteome</keyword>
<protein>
    <submittedName>
        <fullName evidence="1">Uncharacterized protein</fullName>
    </submittedName>
</protein>
<gene>
    <name evidence="1" type="ORF">ZIOFF_037301</name>
</gene>
<sequence>MASSRSFCSRFRRVYDMLYYHRIDRVIYDRLIAHGANPIVARNIIALLYTLDDRMGFHIISYLSNKYNDDPPISLLLRISIEAESLVDWGLNNDSAFFRLIAEAESILACIRGDLPPRKSPQEIPLLSSLRSVPMDLDYFNRHRHETAAGIAHALAFGKFGRFFFDDALFTTFLRCKVANMDAYRRNASPPLMPPELETELSDIVTSVNDRSLIINFLRASPLTEREIAFYFQEQLGNCVERVEKMPAAATATHLCTRVVFKLEGYVALVFHGQIEFKLAINGKQVSVRQIE</sequence>
<dbReference type="PANTHER" id="PTHR33527:SF21">
    <property type="entry name" value="OS10G0182800 PROTEIN"/>
    <property type="match status" value="1"/>
</dbReference>
<dbReference type="Proteomes" id="UP000734854">
    <property type="component" value="Unassembled WGS sequence"/>
</dbReference>
<organism evidence="1 2">
    <name type="scientific">Zingiber officinale</name>
    <name type="common">Ginger</name>
    <name type="synonym">Amomum zingiber</name>
    <dbReference type="NCBI Taxonomy" id="94328"/>
    <lineage>
        <taxon>Eukaryota</taxon>
        <taxon>Viridiplantae</taxon>
        <taxon>Streptophyta</taxon>
        <taxon>Embryophyta</taxon>
        <taxon>Tracheophyta</taxon>
        <taxon>Spermatophyta</taxon>
        <taxon>Magnoliopsida</taxon>
        <taxon>Liliopsida</taxon>
        <taxon>Zingiberales</taxon>
        <taxon>Zingiberaceae</taxon>
        <taxon>Zingiber</taxon>
    </lineage>
</organism>